<dbReference type="CDD" id="cd02440">
    <property type="entry name" value="AdoMet_MTases"/>
    <property type="match status" value="1"/>
</dbReference>
<dbReference type="PANTHER" id="PTHR11746">
    <property type="entry name" value="O-METHYLTRANSFERASE"/>
    <property type="match status" value="1"/>
</dbReference>
<dbReference type="GO" id="GO:0046983">
    <property type="term" value="F:protein dimerization activity"/>
    <property type="evidence" value="ECO:0007669"/>
    <property type="project" value="InterPro"/>
</dbReference>
<dbReference type="GO" id="GO:0032259">
    <property type="term" value="P:methylation"/>
    <property type="evidence" value="ECO:0007669"/>
    <property type="project" value="UniProtKB-KW"/>
</dbReference>
<dbReference type="Gene3D" id="3.40.50.150">
    <property type="entry name" value="Vaccinia Virus protein VP39"/>
    <property type="match status" value="1"/>
</dbReference>
<reference evidence="7" key="1">
    <citation type="journal article" date="2014" name="Int. J. Syst. Evol. Microbiol.">
        <title>Complete genome sequence of Corynebacterium casei LMG S-19264T (=DSM 44701T), isolated from a smear-ripened cheese.</title>
        <authorList>
            <consortium name="US DOE Joint Genome Institute (JGI-PGF)"/>
            <person name="Walter F."/>
            <person name="Albersmeier A."/>
            <person name="Kalinowski J."/>
            <person name="Ruckert C."/>
        </authorList>
    </citation>
    <scope>NUCLEOTIDE SEQUENCE</scope>
    <source>
        <strain evidence="7">JCM 3313</strain>
    </source>
</reference>
<evidence type="ECO:0000259" key="5">
    <source>
        <dbReference type="Pfam" id="PF00891"/>
    </source>
</evidence>
<organism evidence="7 8">
    <name type="scientific">Saccharothrix coeruleofusca</name>
    <dbReference type="NCBI Taxonomy" id="33919"/>
    <lineage>
        <taxon>Bacteria</taxon>
        <taxon>Bacillati</taxon>
        <taxon>Actinomycetota</taxon>
        <taxon>Actinomycetes</taxon>
        <taxon>Pseudonocardiales</taxon>
        <taxon>Pseudonocardiaceae</taxon>
        <taxon>Saccharothrix</taxon>
    </lineage>
</organism>
<dbReference type="PROSITE" id="PS51683">
    <property type="entry name" value="SAM_OMT_II"/>
    <property type="match status" value="1"/>
</dbReference>
<dbReference type="InterPro" id="IPR029063">
    <property type="entry name" value="SAM-dependent_MTases_sf"/>
</dbReference>
<dbReference type="SUPFAM" id="SSF53335">
    <property type="entry name" value="S-adenosyl-L-methionine-dependent methyltransferases"/>
    <property type="match status" value="1"/>
</dbReference>
<evidence type="ECO:0000256" key="3">
    <source>
        <dbReference type="ARBA" id="ARBA00022691"/>
    </source>
</evidence>
<dbReference type="RefSeq" id="WP_189225180.1">
    <property type="nucleotide sequence ID" value="NZ_BMRG01000009.1"/>
</dbReference>
<dbReference type="InterPro" id="IPR036390">
    <property type="entry name" value="WH_DNA-bd_sf"/>
</dbReference>
<evidence type="ECO:0000313" key="8">
    <source>
        <dbReference type="Proteomes" id="UP000639606"/>
    </source>
</evidence>
<dbReference type="Pfam" id="PF08100">
    <property type="entry name" value="Dimerisation"/>
    <property type="match status" value="1"/>
</dbReference>
<keyword evidence="8" id="KW-1185">Reference proteome</keyword>
<dbReference type="Gene3D" id="1.10.10.10">
    <property type="entry name" value="Winged helix-like DNA-binding domain superfamily/Winged helix DNA-binding domain"/>
    <property type="match status" value="1"/>
</dbReference>
<dbReference type="PIRSF" id="PIRSF005739">
    <property type="entry name" value="O-mtase"/>
    <property type="match status" value="1"/>
</dbReference>
<keyword evidence="1" id="KW-0489">Methyltransferase</keyword>
<name>A0A918APE2_9PSEU</name>
<dbReference type="InterPro" id="IPR016461">
    <property type="entry name" value="COMT-like"/>
</dbReference>
<dbReference type="InterPro" id="IPR036388">
    <property type="entry name" value="WH-like_DNA-bd_sf"/>
</dbReference>
<keyword evidence="2" id="KW-0808">Transferase</keyword>
<dbReference type="EMBL" id="BMRG01000009">
    <property type="protein sequence ID" value="GGP66429.1"/>
    <property type="molecule type" value="Genomic_DNA"/>
</dbReference>
<dbReference type="InterPro" id="IPR001077">
    <property type="entry name" value="COMT_C"/>
</dbReference>
<gene>
    <name evidence="7" type="ORF">GCM10010185_43930</name>
</gene>
<reference evidence="7" key="2">
    <citation type="submission" date="2020-09" db="EMBL/GenBank/DDBJ databases">
        <authorList>
            <person name="Sun Q."/>
            <person name="Ohkuma M."/>
        </authorList>
    </citation>
    <scope>NUCLEOTIDE SEQUENCE</scope>
    <source>
        <strain evidence="7">JCM 3313</strain>
    </source>
</reference>
<dbReference type="InterPro" id="IPR012967">
    <property type="entry name" value="COMT_dimerisation"/>
</dbReference>
<feature type="domain" description="O-methyltransferase dimerisation" evidence="6">
    <location>
        <begin position="16"/>
        <end position="91"/>
    </location>
</feature>
<feature type="domain" description="O-methyltransferase C-terminal" evidence="5">
    <location>
        <begin position="173"/>
        <end position="321"/>
    </location>
</feature>
<protein>
    <submittedName>
        <fullName evidence="7">O-methyltransferase</fullName>
    </submittedName>
</protein>
<dbReference type="Pfam" id="PF00891">
    <property type="entry name" value="Methyltransf_2"/>
    <property type="match status" value="1"/>
</dbReference>
<dbReference type="GO" id="GO:0008171">
    <property type="term" value="F:O-methyltransferase activity"/>
    <property type="evidence" value="ECO:0007669"/>
    <property type="project" value="InterPro"/>
</dbReference>
<comment type="caution">
    <text evidence="7">The sequence shown here is derived from an EMBL/GenBank/DDBJ whole genome shotgun (WGS) entry which is preliminary data.</text>
</comment>
<evidence type="ECO:0000256" key="1">
    <source>
        <dbReference type="ARBA" id="ARBA00022603"/>
    </source>
</evidence>
<evidence type="ECO:0000259" key="6">
    <source>
        <dbReference type="Pfam" id="PF08100"/>
    </source>
</evidence>
<evidence type="ECO:0000313" key="7">
    <source>
        <dbReference type="EMBL" id="GGP66429.1"/>
    </source>
</evidence>
<evidence type="ECO:0000256" key="4">
    <source>
        <dbReference type="PIRSR" id="PIRSR005739-1"/>
    </source>
</evidence>
<accession>A0A918APE2</accession>
<dbReference type="Proteomes" id="UP000639606">
    <property type="component" value="Unassembled WGS sequence"/>
</dbReference>
<evidence type="ECO:0000256" key="2">
    <source>
        <dbReference type="ARBA" id="ARBA00022679"/>
    </source>
</evidence>
<feature type="active site" description="Proton acceptor" evidence="4">
    <location>
        <position position="248"/>
    </location>
</feature>
<proteinExistence type="predicted"/>
<dbReference type="SUPFAM" id="SSF46785">
    <property type="entry name" value="Winged helix' DNA-binding domain"/>
    <property type="match status" value="1"/>
</dbReference>
<keyword evidence="3" id="KW-0949">S-adenosyl-L-methionine</keyword>
<dbReference type="AlphaFoldDB" id="A0A918APE2"/>
<sequence>MTATASPHLTKDRVFDLIQGYRNTSLLRTGIRLGVFDCLAEGPLTAGDVSAQLDLDPRGGLILLNALAAIGLLEVADGVFSLAPGAREWLVSGSAGSVANLVHVLASDWEWDALKVLDEAVRTGGTVVREQAETPDFRYWQDFATHATAATGPTADLVARELAGWMAARPSVDVLDVACGHGLYGYALAARDPSVRVWDLDWPHVLEIAAGHAERLGVRDRVHHIPGDMFEEPLGGPYDVALVTNVLHHFSEERATELLRRVAGALKPDGRLVVVGFTLTDEPPDRDPAPYLFSVLMLAWTTAGEVHTERAYDRMLTAAGFTAPAVHRLPNVPMRVLIADRAHP</sequence>